<evidence type="ECO:0000313" key="3">
    <source>
        <dbReference type="EMBL" id="EYU43242.1"/>
    </source>
</evidence>
<dbReference type="Proteomes" id="UP000030748">
    <property type="component" value="Unassembled WGS sequence"/>
</dbReference>
<dbReference type="Pfam" id="PF12937">
    <property type="entry name" value="F-box-like"/>
    <property type="match status" value="1"/>
</dbReference>
<dbReference type="EMBL" id="KI630264">
    <property type="protein sequence ID" value="EYU43242.1"/>
    <property type="molecule type" value="Genomic_DNA"/>
</dbReference>
<dbReference type="Gene3D" id="1.20.1280.50">
    <property type="match status" value="1"/>
</dbReference>
<proteinExistence type="predicted"/>
<feature type="domain" description="F-box" evidence="2">
    <location>
        <begin position="15"/>
        <end position="62"/>
    </location>
</feature>
<name>A0A022RRU4_ERYGU</name>
<accession>A0A022RRU4</accession>
<dbReference type="PANTHER" id="PTHR38926">
    <property type="entry name" value="F-BOX DOMAIN CONTAINING PROTEIN, EXPRESSED"/>
    <property type="match status" value="1"/>
</dbReference>
<keyword evidence="4" id="KW-1185">Reference proteome</keyword>
<dbReference type="AlphaFoldDB" id="A0A022RRU4"/>
<feature type="region of interest" description="Disordered" evidence="1">
    <location>
        <begin position="269"/>
        <end position="310"/>
    </location>
</feature>
<dbReference type="STRING" id="4155.A0A022RRU4"/>
<gene>
    <name evidence="3" type="ORF">MIMGU_mgv11b016512mg</name>
</gene>
<dbReference type="PhylomeDB" id="A0A022RRU4"/>
<dbReference type="PANTHER" id="PTHR38926:SF2">
    <property type="entry name" value="F-BOX_LRR-REPEAT PROTEIN 21-RELATED"/>
    <property type="match status" value="1"/>
</dbReference>
<dbReference type="Gene3D" id="3.80.10.10">
    <property type="entry name" value="Ribonuclease Inhibitor"/>
    <property type="match status" value="1"/>
</dbReference>
<dbReference type="eggNOG" id="KOG1947">
    <property type="taxonomic scope" value="Eukaryota"/>
</dbReference>
<protein>
    <recommendedName>
        <fullName evidence="2">F-box domain-containing protein</fullName>
    </recommendedName>
</protein>
<reference evidence="3 4" key="1">
    <citation type="journal article" date="2013" name="Proc. Natl. Acad. Sci. U.S.A.">
        <title>Fine-scale variation in meiotic recombination in Mimulus inferred from population shotgun sequencing.</title>
        <authorList>
            <person name="Hellsten U."/>
            <person name="Wright K.M."/>
            <person name="Jenkins J."/>
            <person name="Shu S."/>
            <person name="Yuan Y."/>
            <person name="Wessler S.R."/>
            <person name="Schmutz J."/>
            <person name="Willis J.H."/>
            <person name="Rokhsar D.S."/>
        </authorList>
    </citation>
    <scope>NUCLEOTIDE SEQUENCE [LARGE SCALE GENOMIC DNA]</scope>
    <source>
        <strain evidence="4">cv. DUN x IM62</strain>
    </source>
</reference>
<dbReference type="SMART" id="SM00367">
    <property type="entry name" value="LRR_CC"/>
    <property type="match status" value="4"/>
</dbReference>
<dbReference type="GO" id="GO:1905761">
    <property type="term" value="F:SCF ubiquitin ligase complex binding"/>
    <property type="evidence" value="ECO:0000318"/>
    <property type="project" value="GO_Central"/>
</dbReference>
<dbReference type="CDD" id="cd22164">
    <property type="entry name" value="F-box_AtSKIP19-like"/>
    <property type="match status" value="1"/>
</dbReference>
<sequence>MAASSSNSPEAEATPPPWEELPREITAAILRRLGTVEMVTTAQNVCTTWRSVCRNPSMWQCIDMRSITYEAPPNSEMVCYDAVDWSNGELTDIRIDFFGTDDLLLYISERSSQLRSLRLVYCTHITHEGIMEAVKYLPLLEELVIHCIYLSAKAIETIGRSCPLLKSFNYNGHWSKYMVSNLEAQAIAKNMPALRHLQLFGNKMGNEGVHAILEGCPNLESLDLRKCFHVRLSGDLGKLCSERIRDLKLPNESTDDVYQFAVTGTSGYATSHSDDETSDDDYVKEKITRKQRNRKTKKQKQKKNNKRMFD</sequence>
<evidence type="ECO:0000259" key="2">
    <source>
        <dbReference type="PROSITE" id="PS50181"/>
    </source>
</evidence>
<dbReference type="InterPro" id="IPR001611">
    <property type="entry name" value="Leu-rich_rpt"/>
</dbReference>
<dbReference type="InterPro" id="IPR032675">
    <property type="entry name" value="LRR_dom_sf"/>
</dbReference>
<dbReference type="InterPro" id="IPR001810">
    <property type="entry name" value="F-box_dom"/>
</dbReference>
<evidence type="ECO:0000256" key="1">
    <source>
        <dbReference type="SAM" id="MobiDB-lite"/>
    </source>
</evidence>
<organism evidence="3 4">
    <name type="scientific">Erythranthe guttata</name>
    <name type="common">Yellow monkey flower</name>
    <name type="synonym">Mimulus guttatus</name>
    <dbReference type="NCBI Taxonomy" id="4155"/>
    <lineage>
        <taxon>Eukaryota</taxon>
        <taxon>Viridiplantae</taxon>
        <taxon>Streptophyta</taxon>
        <taxon>Embryophyta</taxon>
        <taxon>Tracheophyta</taxon>
        <taxon>Spermatophyta</taxon>
        <taxon>Magnoliopsida</taxon>
        <taxon>eudicotyledons</taxon>
        <taxon>Gunneridae</taxon>
        <taxon>Pentapetalae</taxon>
        <taxon>asterids</taxon>
        <taxon>lamiids</taxon>
        <taxon>Lamiales</taxon>
        <taxon>Phrymaceae</taxon>
        <taxon>Erythranthe</taxon>
    </lineage>
</organism>
<feature type="compositionally biased region" description="Basic residues" evidence="1">
    <location>
        <begin position="289"/>
        <end position="310"/>
    </location>
</feature>
<dbReference type="InterPro" id="IPR006553">
    <property type="entry name" value="Leu-rich_rpt_Cys-con_subtyp"/>
</dbReference>
<evidence type="ECO:0000313" key="4">
    <source>
        <dbReference type="Proteomes" id="UP000030748"/>
    </source>
</evidence>
<dbReference type="PROSITE" id="PS50181">
    <property type="entry name" value="FBOX"/>
    <property type="match status" value="1"/>
</dbReference>
<dbReference type="Pfam" id="PF13516">
    <property type="entry name" value="LRR_6"/>
    <property type="match status" value="1"/>
</dbReference>
<dbReference type="SUPFAM" id="SSF52047">
    <property type="entry name" value="RNI-like"/>
    <property type="match status" value="1"/>
</dbReference>